<keyword evidence="4 8" id="KW-0812">Transmembrane</keyword>
<feature type="transmembrane region" description="Helical" evidence="8">
    <location>
        <begin position="248"/>
        <end position="268"/>
    </location>
</feature>
<dbReference type="Pfam" id="PF09594">
    <property type="entry name" value="GT87"/>
    <property type="match status" value="1"/>
</dbReference>
<protein>
    <submittedName>
        <fullName evidence="9">Glycosyltransferase 87 family protein</fullName>
    </submittedName>
</protein>
<feature type="transmembrane region" description="Helical" evidence="8">
    <location>
        <begin position="352"/>
        <end position="372"/>
    </location>
</feature>
<evidence type="ECO:0000256" key="5">
    <source>
        <dbReference type="ARBA" id="ARBA00022989"/>
    </source>
</evidence>
<evidence type="ECO:0000256" key="1">
    <source>
        <dbReference type="ARBA" id="ARBA00004651"/>
    </source>
</evidence>
<feature type="transmembrane region" description="Helical" evidence="8">
    <location>
        <begin position="216"/>
        <end position="236"/>
    </location>
</feature>
<feature type="transmembrane region" description="Helical" evidence="8">
    <location>
        <begin position="324"/>
        <end position="345"/>
    </location>
</feature>
<feature type="transmembrane region" description="Helical" evidence="8">
    <location>
        <begin position="408"/>
        <end position="428"/>
    </location>
</feature>
<keyword evidence="10" id="KW-1185">Reference proteome</keyword>
<evidence type="ECO:0000313" key="9">
    <source>
        <dbReference type="EMBL" id="MFC6238758.1"/>
    </source>
</evidence>
<keyword evidence="6 8" id="KW-0472">Membrane</keyword>
<evidence type="ECO:0000256" key="7">
    <source>
        <dbReference type="ARBA" id="ARBA00024033"/>
    </source>
</evidence>
<gene>
    <name evidence="9" type="ORF">ACFQGU_12790</name>
</gene>
<dbReference type="InterPro" id="IPR018584">
    <property type="entry name" value="GT87"/>
</dbReference>
<evidence type="ECO:0000256" key="8">
    <source>
        <dbReference type="SAM" id="Phobius"/>
    </source>
</evidence>
<organism evidence="9 10">
    <name type="scientific">Longivirga aurantiaca</name>
    <dbReference type="NCBI Taxonomy" id="1837743"/>
    <lineage>
        <taxon>Bacteria</taxon>
        <taxon>Bacillati</taxon>
        <taxon>Actinomycetota</taxon>
        <taxon>Actinomycetes</taxon>
        <taxon>Sporichthyales</taxon>
        <taxon>Sporichthyaceae</taxon>
        <taxon>Longivirga</taxon>
    </lineage>
</organism>
<feature type="transmembrane region" description="Helical" evidence="8">
    <location>
        <begin position="187"/>
        <end position="210"/>
    </location>
</feature>
<sequence>MTEPATPPAEEPSTPHGADLDDLVAVVDSPTTQQPGVRASLTRRLVWFIDHVAPWIDRLVGHGALWSGLRPGRRVAVGWIITRLVMLALLALPERTIINDVLYYADNLDKLNDGSPLTEVLKEYPLPVLLLLGLPWVLSFGNHVVYATLFVGMMLALDAAFCRLLYVRAGKQQSPAVTLWLASAPMMGPLMVTRFDIVPGILAGASVLLLERRPRLATVLIAAGAAIKLWPAVLLPALAAPAATRWRVVRTTVVSGLVIAGAIVWAGGLDRLLTPLTWQGDRGLQIESVPALPLMIAWAFTHDPWVVDFTRFITSEVWGPGDRFLITLATIATAASLVAMAALWLRAWKRGATISAETVGWIMLTTTGLLILTNKVFSPQYLLWLSPVAIAMVAVAPRGDTGVRRFVVLLLTVGILTQVIYPILYLWVSEIYWANIPGVMLLALRDLFLVGFVVYAWRRAWSETSAAAAETAAA</sequence>
<feature type="transmembrane region" description="Helical" evidence="8">
    <location>
        <begin position="75"/>
        <end position="92"/>
    </location>
</feature>
<feature type="transmembrane region" description="Helical" evidence="8">
    <location>
        <begin position="434"/>
        <end position="457"/>
    </location>
</feature>
<evidence type="ECO:0000256" key="3">
    <source>
        <dbReference type="ARBA" id="ARBA00022679"/>
    </source>
</evidence>
<dbReference type="EMBL" id="JBHSTI010000008">
    <property type="protein sequence ID" value="MFC6238758.1"/>
    <property type="molecule type" value="Genomic_DNA"/>
</dbReference>
<keyword evidence="3" id="KW-0808">Transferase</keyword>
<accession>A0ABW1T213</accession>
<feature type="transmembrane region" description="Helical" evidence="8">
    <location>
        <begin position="378"/>
        <end position="396"/>
    </location>
</feature>
<keyword evidence="5 8" id="KW-1133">Transmembrane helix</keyword>
<evidence type="ECO:0000256" key="4">
    <source>
        <dbReference type="ARBA" id="ARBA00022692"/>
    </source>
</evidence>
<dbReference type="RefSeq" id="WP_386767245.1">
    <property type="nucleotide sequence ID" value="NZ_JBHSTI010000008.1"/>
</dbReference>
<keyword evidence="2" id="KW-1003">Cell membrane</keyword>
<proteinExistence type="inferred from homology"/>
<comment type="caution">
    <text evidence="9">The sequence shown here is derived from an EMBL/GenBank/DDBJ whole genome shotgun (WGS) entry which is preliminary data.</text>
</comment>
<feature type="transmembrane region" description="Helical" evidence="8">
    <location>
        <begin position="144"/>
        <end position="166"/>
    </location>
</feature>
<evidence type="ECO:0000256" key="2">
    <source>
        <dbReference type="ARBA" id="ARBA00022475"/>
    </source>
</evidence>
<dbReference type="Proteomes" id="UP001596138">
    <property type="component" value="Unassembled WGS sequence"/>
</dbReference>
<reference evidence="10" key="1">
    <citation type="journal article" date="2019" name="Int. J. Syst. Evol. Microbiol.">
        <title>The Global Catalogue of Microorganisms (GCM) 10K type strain sequencing project: providing services to taxonomists for standard genome sequencing and annotation.</title>
        <authorList>
            <consortium name="The Broad Institute Genomics Platform"/>
            <consortium name="The Broad Institute Genome Sequencing Center for Infectious Disease"/>
            <person name="Wu L."/>
            <person name="Ma J."/>
        </authorList>
    </citation>
    <scope>NUCLEOTIDE SEQUENCE [LARGE SCALE GENOMIC DNA]</scope>
    <source>
        <strain evidence="10">CGMCC 4.7317</strain>
    </source>
</reference>
<evidence type="ECO:0000313" key="10">
    <source>
        <dbReference type="Proteomes" id="UP001596138"/>
    </source>
</evidence>
<comment type="subcellular location">
    <subcellularLocation>
        <location evidence="1">Cell membrane</location>
        <topology evidence="1">Multi-pass membrane protein</topology>
    </subcellularLocation>
</comment>
<evidence type="ECO:0000256" key="6">
    <source>
        <dbReference type="ARBA" id="ARBA00023136"/>
    </source>
</evidence>
<name>A0ABW1T213_9ACTN</name>
<comment type="similarity">
    <text evidence="7">Belongs to the glycosyltransferase 87 family.</text>
</comment>